<dbReference type="AlphaFoldDB" id="A0A1P8WA38"/>
<dbReference type="Proteomes" id="UP000187735">
    <property type="component" value="Chromosome"/>
</dbReference>
<dbReference type="NCBIfam" id="TIGR03698">
    <property type="entry name" value="clan_AA_DTGF"/>
    <property type="match status" value="1"/>
</dbReference>
<dbReference type="RefSeq" id="WP_083731751.1">
    <property type="nucleotide sequence ID" value="NZ_CP017641.1"/>
</dbReference>
<dbReference type="OrthoDB" id="281448at2"/>
<dbReference type="EMBL" id="CP017641">
    <property type="protein sequence ID" value="APZ90926.1"/>
    <property type="molecule type" value="Genomic_DNA"/>
</dbReference>
<dbReference type="GO" id="GO:0008233">
    <property type="term" value="F:peptidase activity"/>
    <property type="evidence" value="ECO:0007669"/>
    <property type="project" value="UniProtKB-KW"/>
</dbReference>
<keyword evidence="2" id="KW-1185">Reference proteome</keyword>
<name>A0A1P8WA38_9PLAN</name>
<organism evidence="1 2">
    <name type="scientific">Fuerstiella marisgermanici</name>
    <dbReference type="NCBI Taxonomy" id="1891926"/>
    <lineage>
        <taxon>Bacteria</taxon>
        <taxon>Pseudomonadati</taxon>
        <taxon>Planctomycetota</taxon>
        <taxon>Planctomycetia</taxon>
        <taxon>Planctomycetales</taxon>
        <taxon>Planctomycetaceae</taxon>
        <taxon>Fuerstiella</taxon>
    </lineage>
</organism>
<keyword evidence="1" id="KW-0645">Protease</keyword>
<keyword evidence="1" id="KW-0378">Hydrolase</keyword>
<sequence>MKGVVDDDLRALIEVSVCGEPDGEKSSVFAWIDTAFNGGLVLPRHEIDRLGLKEYSSTPAILADGQEVELPTFTCHVEWFGKEYRTQIVANEGAHPLLGTMLLDGHDLSVSYKRKTVDLI</sequence>
<gene>
    <name evidence="1" type="ORF">Fuma_00510</name>
</gene>
<accession>A0A1P8WA38</accession>
<protein>
    <submittedName>
        <fullName evidence="1">Clan AA aspartic protease, family</fullName>
    </submittedName>
</protein>
<proteinExistence type="predicted"/>
<dbReference type="STRING" id="1891926.Fuma_00510"/>
<dbReference type="KEGG" id="fmr:Fuma_00510"/>
<reference evidence="1 2" key="1">
    <citation type="journal article" date="2016" name="Front. Microbiol.">
        <title>Fuerstia marisgermanicae gen. nov., sp. nov., an Unusual Member of the Phylum Planctomycetes from the German Wadden Sea.</title>
        <authorList>
            <person name="Kohn T."/>
            <person name="Heuer A."/>
            <person name="Jogler M."/>
            <person name="Vollmers J."/>
            <person name="Boedeker C."/>
            <person name="Bunk B."/>
            <person name="Rast P."/>
            <person name="Borchert D."/>
            <person name="Glockner I."/>
            <person name="Freese H.M."/>
            <person name="Klenk H.P."/>
            <person name="Overmann J."/>
            <person name="Kaster A.K."/>
            <person name="Rohde M."/>
            <person name="Wiegand S."/>
            <person name="Jogler C."/>
        </authorList>
    </citation>
    <scope>NUCLEOTIDE SEQUENCE [LARGE SCALE GENOMIC DNA]</scope>
    <source>
        <strain evidence="1 2">NH11</strain>
    </source>
</reference>
<dbReference type="GO" id="GO:0006508">
    <property type="term" value="P:proteolysis"/>
    <property type="evidence" value="ECO:0007669"/>
    <property type="project" value="UniProtKB-KW"/>
</dbReference>
<evidence type="ECO:0000313" key="2">
    <source>
        <dbReference type="Proteomes" id="UP000187735"/>
    </source>
</evidence>
<dbReference type="InterPro" id="IPR022274">
    <property type="entry name" value="Peptidase_asp_AF0612"/>
</dbReference>
<evidence type="ECO:0000313" key="1">
    <source>
        <dbReference type="EMBL" id="APZ90926.1"/>
    </source>
</evidence>